<gene>
    <name evidence="2" type="ORF">JK363_11810</name>
</gene>
<accession>A0ABS1NBQ1</accession>
<reference evidence="2 3" key="1">
    <citation type="submission" date="2021-01" db="EMBL/GenBank/DDBJ databases">
        <title>WGS of actinomycetes isolated from Thailand.</title>
        <authorList>
            <person name="Thawai C."/>
        </authorList>
    </citation>
    <scope>NUCLEOTIDE SEQUENCE [LARGE SCALE GENOMIC DNA]</scope>
    <source>
        <strain evidence="2 3">CA1R205</strain>
    </source>
</reference>
<keyword evidence="3" id="KW-1185">Reference proteome</keyword>
<name>A0ABS1NBQ1_9ACTN</name>
<dbReference type="EMBL" id="JAERRF010000006">
    <property type="protein sequence ID" value="MBL1097349.1"/>
    <property type="molecule type" value="Genomic_DNA"/>
</dbReference>
<evidence type="ECO:0000313" key="2">
    <source>
        <dbReference type="EMBL" id="MBL1097349.1"/>
    </source>
</evidence>
<proteinExistence type="predicted"/>
<evidence type="ECO:0000313" key="3">
    <source>
        <dbReference type="Proteomes" id="UP000634229"/>
    </source>
</evidence>
<organism evidence="2 3">
    <name type="scientific">Streptomyces coffeae</name>
    <dbReference type="NCBI Taxonomy" id="621382"/>
    <lineage>
        <taxon>Bacteria</taxon>
        <taxon>Bacillati</taxon>
        <taxon>Actinomycetota</taxon>
        <taxon>Actinomycetes</taxon>
        <taxon>Kitasatosporales</taxon>
        <taxon>Streptomycetaceae</taxon>
        <taxon>Streptomyces</taxon>
    </lineage>
</organism>
<feature type="region of interest" description="Disordered" evidence="1">
    <location>
        <begin position="1"/>
        <end position="25"/>
    </location>
</feature>
<comment type="caution">
    <text evidence="2">The sequence shown here is derived from an EMBL/GenBank/DDBJ whole genome shotgun (WGS) entry which is preliminary data.</text>
</comment>
<dbReference type="Proteomes" id="UP000634229">
    <property type="component" value="Unassembled WGS sequence"/>
</dbReference>
<protein>
    <submittedName>
        <fullName evidence="2">Uncharacterized protein</fullName>
    </submittedName>
</protein>
<dbReference type="RefSeq" id="WP_201874576.1">
    <property type="nucleotide sequence ID" value="NZ_JAERRF010000006.1"/>
</dbReference>
<sequence>MAGVNNTGRPSDGFEAATGDGGIPADDGREAAVRVAFEGLLQIRRLMNTGSTDPEAAPAAWEEHQPVRAVSLALEAAGVRPSAVDTEGHRVATGYRVSAAERSGVVRVEWLGPPGSGAGYAAQEALRECAAVLGRLGWEALEYRGPRGRRFLEVEALP</sequence>
<evidence type="ECO:0000256" key="1">
    <source>
        <dbReference type="SAM" id="MobiDB-lite"/>
    </source>
</evidence>